<keyword evidence="2" id="KW-0732">Signal</keyword>
<evidence type="ECO:0000256" key="1">
    <source>
        <dbReference type="SAM" id="Phobius"/>
    </source>
</evidence>
<comment type="caution">
    <text evidence="4">The sequence shown here is derived from an EMBL/GenBank/DDBJ whole genome shotgun (WGS) entry which is preliminary data.</text>
</comment>
<gene>
    <name evidence="4" type="ORF">Moror_6272</name>
</gene>
<dbReference type="AlphaFoldDB" id="V2YZR0"/>
<evidence type="ECO:0000313" key="4">
    <source>
        <dbReference type="EMBL" id="ESK97189.1"/>
    </source>
</evidence>
<keyword evidence="4" id="KW-0456">Lyase</keyword>
<dbReference type="HOGENOM" id="CLU_049744_2_0_1"/>
<proteinExistence type="predicted"/>
<organism evidence="4 5">
    <name type="scientific">Moniliophthora roreri (strain MCA 2997)</name>
    <name type="common">Cocoa frosty pod rot fungus</name>
    <name type="synonym">Crinipellis roreri</name>
    <dbReference type="NCBI Taxonomy" id="1381753"/>
    <lineage>
        <taxon>Eukaryota</taxon>
        <taxon>Fungi</taxon>
        <taxon>Dikarya</taxon>
        <taxon>Basidiomycota</taxon>
        <taxon>Agaricomycotina</taxon>
        <taxon>Agaricomycetes</taxon>
        <taxon>Agaricomycetidae</taxon>
        <taxon>Agaricales</taxon>
        <taxon>Marasmiineae</taxon>
        <taxon>Marasmiaceae</taxon>
        <taxon>Moniliophthora</taxon>
    </lineage>
</organism>
<dbReference type="Gene3D" id="2.60.120.200">
    <property type="match status" value="1"/>
</dbReference>
<dbReference type="GO" id="GO:0016829">
    <property type="term" value="F:lyase activity"/>
    <property type="evidence" value="ECO:0007669"/>
    <property type="project" value="UniProtKB-KW"/>
</dbReference>
<evidence type="ECO:0000313" key="5">
    <source>
        <dbReference type="Proteomes" id="UP000017559"/>
    </source>
</evidence>
<feature type="signal peptide" evidence="2">
    <location>
        <begin position="1"/>
        <end position="24"/>
    </location>
</feature>
<sequence>MASLRSFSLFKPLTVLSTFPLVMSDSAGNLASLYSLSTSTSFPFPSATLSGAEAQSHIVSKWSLSKGRIQDGPQNIAFVNDPFPSSGASSTGPVLQVTYRKGSYSHDTGGTQFENLWNTTDGSAFQSMMLSYEIAFDQGFEWVKGGKLPGLRGGPNATGCSGGNQPNGRDCFSARLMWRKDGAGEVYGYLQAPNSLCKEKSITCNSDFGISISRGSFTFAAGQWNRVTLLVQLNDPVDVANGNLQLYFNDVQVVSQQDLQFRTSSKVNANGLFFSTFFGGSDDSWATPVMTHSYYRNMTLCGSSGPSTLSGEKVGSGAHMPAVHIMLLLVPLAIGFLILYS</sequence>
<feature type="chain" id="PRO_5004713596" evidence="2">
    <location>
        <begin position="25"/>
        <end position="341"/>
    </location>
</feature>
<feature type="transmembrane region" description="Helical" evidence="1">
    <location>
        <begin position="322"/>
        <end position="340"/>
    </location>
</feature>
<dbReference type="PANTHER" id="PTHR40124:SF1">
    <property type="entry name" value="DISAGGREGATASE RELATED REPEAT PROTEIN"/>
    <property type="match status" value="1"/>
</dbReference>
<protein>
    <submittedName>
        <fullName evidence="4">Polysaccharide lyase family 14 protein</fullName>
    </submittedName>
</protein>
<accession>V2YZR0</accession>
<keyword evidence="5" id="KW-1185">Reference proteome</keyword>
<name>V2YZR0_MONRO</name>
<evidence type="ECO:0000259" key="3">
    <source>
        <dbReference type="Pfam" id="PF21294"/>
    </source>
</evidence>
<dbReference type="Proteomes" id="UP000017559">
    <property type="component" value="Unassembled WGS sequence"/>
</dbReference>
<feature type="domain" description="Polysaccharide lyase 14" evidence="3">
    <location>
        <begin position="90"/>
        <end position="298"/>
    </location>
</feature>
<keyword evidence="1" id="KW-1133">Transmembrane helix</keyword>
<keyword evidence="1" id="KW-0812">Transmembrane</keyword>
<dbReference type="PANTHER" id="PTHR40124">
    <property type="match status" value="1"/>
</dbReference>
<reference evidence="4 5" key="1">
    <citation type="journal article" date="2014" name="BMC Genomics">
        <title>Genome and secretome analysis of the hemibiotrophic fungal pathogen, Moniliophthora roreri, which causes frosty pod rot disease of cacao: mechanisms of the biotrophic and necrotrophic phases.</title>
        <authorList>
            <person name="Meinhardt L.W."/>
            <person name="Costa G.G.L."/>
            <person name="Thomazella D.P.T."/>
            <person name="Teixeira P.J.P.L."/>
            <person name="Carazzolle M.F."/>
            <person name="Schuster S.C."/>
            <person name="Carlson J.E."/>
            <person name="Guiltinan M.J."/>
            <person name="Mieczkowski P."/>
            <person name="Farmer A."/>
            <person name="Ramaraj T."/>
            <person name="Crozier J."/>
            <person name="Davis R.E."/>
            <person name="Shao J."/>
            <person name="Melnick R.L."/>
            <person name="Pereira G.A.G."/>
            <person name="Bailey B.A."/>
        </authorList>
    </citation>
    <scope>NUCLEOTIDE SEQUENCE [LARGE SCALE GENOMIC DNA]</scope>
    <source>
        <strain evidence="4 5">MCA 2997</strain>
    </source>
</reference>
<evidence type="ECO:0000256" key="2">
    <source>
        <dbReference type="SAM" id="SignalP"/>
    </source>
</evidence>
<dbReference type="Pfam" id="PF21294">
    <property type="entry name" value="Polysacc_lyase_14"/>
    <property type="match status" value="1"/>
</dbReference>
<dbReference type="EMBL" id="AWSO01000034">
    <property type="protein sequence ID" value="ESK97189.1"/>
    <property type="molecule type" value="Genomic_DNA"/>
</dbReference>
<keyword evidence="1" id="KW-0472">Membrane</keyword>
<dbReference type="KEGG" id="mrr:Moror_6272"/>
<dbReference type="InterPro" id="IPR048958">
    <property type="entry name" value="Polysacc_lyase_14"/>
</dbReference>
<dbReference type="OrthoDB" id="2395160at2759"/>